<dbReference type="InterPro" id="IPR013320">
    <property type="entry name" value="ConA-like_dom_sf"/>
</dbReference>
<keyword evidence="5 10" id="KW-0858">Xylan degradation</keyword>
<evidence type="ECO:0000256" key="12">
    <source>
        <dbReference type="SAM" id="MobiDB-lite"/>
    </source>
</evidence>
<evidence type="ECO:0000256" key="7">
    <source>
        <dbReference type="ARBA" id="ARBA00023277"/>
    </source>
</evidence>
<gene>
    <name evidence="15" type="ORF">WHR41_04838</name>
</gene>
<reference evidence="15 16" key="1">
    <citation type="journal article" date="2020" name="Microbiol. Resour. Announc.">
        <title>Draft Genome Sequence of a Cladosporium Species Isolated from the Mesophotic Ascidian Didemnum maculosum.</title>
        <authorList>
            <person name="Gioti A."/>
            <person name="Siaperas R."/>
            <person name="Nikolaivits E."/>
            <person name="Le Goff G."/>
            <person name="Ouazzani J."/>
            <person name="Kotoulas G."/>
            <person name="Topakas E."/>
        </authorList>
    </citation>
    <scope>NUCLEOTIDE SEQUENCE [LARGE SCALE GENOMIC DNA]</scope>
    <source>
        <strain evidence="15 16">TM138-S3</strain>
    </source>
</reference>
<dbReference type="InterPro" id="IPR001137">
    <property type="entry name" value="Glyco_hydro_11"/>
</dbReference>
<dbReference type="PROSITE" id="PS00776">
    <property type="entry name" value="GH11_1"/>
    <property type="match status" value="1"/>
</dbReference>
<evidence type="ECO:0000256" key="11">
    <source>
        <dbReference type="RuleBase" id="RU362015"/>
    </source>
</evidence>
<dbReference type="InterPro" id="IPR018208">
    <property type="entry name" value="GH11_AS_1"/>
</dbReference>
<dbReference type="Pfam" id="PF00457">
    <property type="entry name" value="Glyco_hydro_11"/>
    <property type="match status" value="1"/>
</dbReference>
<dbReference type="EC" id="3.2.1.8" evidence="4 10"/>
<dbReference type="InterPro" id="IPR013319">
    <property type="entry name" value="GH11/12"/>
</dbReference>
<feature type="domain" description="GH11" evidence="14">
    <location>
        <begin position="109"/>
        <end position="297"/>
    </location>
</feature>
<feature type="region of interest" description="Disordered" evidence="12">
    <location>
        <begin position="20"/>
        <end position="101"/>
    </location>
</feature>
<evidence type="ECO:0000259" key="14">
    <source>
        <dbReference type="PROSITE" id="PS51761"/>
    </source>
</evidence>
<dbReference type="InterPro" id="IPR033123">
    <property type="entry name" value="GH11_dom"/>
</dbReference>
<dbReference type="EMBL" id="JAAQHG020000016">
    <property type="protein sequence ID" value="KAL1586127.1"/>
    <property type="molecule type" value="Genomic_DNA"/>
</dbReference>
<evidence type="ECO:0000256" key="5">
    <source>
        <dbReference type="ARBA" id="ARBA00022651"/>
    </source>
</evidence>
<dbReference type="Proteomes" id="UP000803884">
    <property type="component" value="Unassembled WGS sequence"/>
</dbReference>
<evidence type="ECO:0000256" key="6">
    <source>
        <dbReference type="ARBA" id="ARBA00022801"/>
    </source>
</evidence>
<comment type="similarity">
    <text evidence="3 10 11">Belongs to the glycosyl hydrolase 11 (cellulase G) family.</text>
</comment>
<dbReference type="AlphaFoldDB" id="A0AB34KPV3"/>
<keyword evidence="6 10" id="KW-0378">Hydrolase</keyword>
<dbReference type="GeneID" id="96006282"/>
<evidence type="ECO:0000256" key="8">
    <source>
        <dbReference type="ARBA" id="ARBA00023295"/>
    </source>
</evidence>
<evidence type="ECO:0000256" key="10">
    <source>
        <dbReference type="PROSITE-ProRule" id="PRU01097"/>
    </source>
</evidence>
<evidence type="ECO:0000313" key="16">
    <source>
        <dbReference type="Proteomes" id="UP000803884"/>
    </source>
</evidence>
<proteinExistence type="inferred from homology"/>
<dbReference type="GO" id="GO:0045493">
    <property type="term" value="P:xylan catabolic process"/>
    <property type="evidence" value="ECO:0007669"/>
    <property type="project" value="UniProtKB-UniRule"/>
</dbReference>
<comment type="caution">
    <text evidence="15">The sequence shown here is derived from an EMBL/GenBank/DDBJ whole genome shotgun (WGS) entry which is preliminary data.</text>
</comment>
<feature type="active site" description="Proton donor" evidence="10">
    <location>
        <position position="284"/>
    </location>
</feature>
<sequence>MVTVKNVLVAATCVATALAAPSQASKRQWGGWGGNGGNWGQPQGQNGGWGQGQTGGSAAGSSNVPSTTGQAQSSGNTGSTGAVDAGNSGSANNSGSAGSSNLAAVSGETLTSSSSGQKGDYYYSHWVENDSSATMTIDGGSYSLEWTEGAGNVVSGLGWNPASAKTVTYEADVQASGNWYLSLYGWTKSPLVEFYVVEAFGSYDPSSGATSMGTAEIDGGTYTLLQTTRENKPSIEGTSTFQQYWAVRGEHRTSGSIDFGAHIDAWKGVGLDLGSFDYMILATEGYQSSGSSTVTVS</sequence>
<feature type="compositionally biased region" description="Polar residues" evidence="12">
    <location>
        <begin position="59"/>
        <end position="80"/>
    </location>
</feature>
<feature type="chain" id="PRO_5044329113" description="Endo-1,4-beta-xylanase" evidence="13">
    <location>
        <begin position="20"/>
        <end position="297"/>
    </location>
</feature>
<evidence type="ECO:0000256" key="4">
    <source>
        <dbReference type="ARBA" id="ARBA00012590"/>
    </source>
</evidence>
<feature type="signal peptide" evidence="13">
    <location>
        <begin position="1"/>
        <end position="19"/>
    </location>
</feature>
<dbReference type="InterPro" id="IPR033119">
    <property type="entry name" value="GH11_AS_2"/>
</dbReference>
<dbReference type="PRINTS" id="PR00911">
    <property type="entry name" value="GLHYDRLASE11"/>
</dbReference>
<dbReference type="PROSITE" id="PS00777">
    <property type="entry name" value="GH11_2"/>
    <property type="match status" value="1"/>
</dbReference>
<dbReference type="Gene3D" id="2.60.120.180">
    <property type="match status" value="1"/>
</dbReference>
<dbReference type="GO" id="GO:0031176">
    <property type="term" value="F:endo-1,4-beta-xylanase activity"/>
    <property type="evidence" value="ECO:0007669"/>
    <property type="project" value="UniProtKB-UniRule"/>
</dbReference>
<keyword evidence="8 10" id="KW-0326">Glycosidase</keyword>
<evidence type="ECO:0000256" key="2">
    <source>
        <dbReference type="ARBA" id="ARBA00004851"/>
    </source>
</evidence>
<dbReference type="PROSITE" id="PS51761">
    <property type="entry name" value="GH11_3"/>
    <property type="match status" value="1"/>
</dbReference>
<name>A0AB34KPV3_9PEZI</name>
<feature type="compositionally biased region" description="Gly residues" evidence="12">
    <location>
        <begin position="30"/>
        <end position="58"/>
    </location>
</feature>
<dbReference type="PANTHER" id="PTHR46828">
    <property type="entry name" value="ENDO-1,4-BETA-XYLANASE A-RELATED"/>
    <property type="match status" value="1"/>
</dbReference>
<dbReference type="PANTHER" id="PTHR46828:SF2">
    <property type="entry name" value="ENDO-1,4-BETA-XYLANASE A-RELATED"/>
    <property type="match status" value="1"/>
</dbReference>
<dbReference type="RefSeq" id="XP_069229232.1">
    <property type="nucleotide sequence ID" value="XM_069373444.1"/>
</dbReference>
<evidence type="ECO:0000256" key="13">
    <source>
        <dbReference type="SAM" id="SignalP"/>
    </source>
</evidence>
<organism evidence="15 16">
    <name type="scientific">Cladosporium halotolerans</name>
    <dbReference type="NCBI Taxonomy" id="1052096"/>
    <lineage>
        <taxon>Eukaryota</taxon>
        <taxon>Fungi</taxon>
        <taxon>Dikarya</taxon>
        <taxon>Ascomycota</taxon>
        <taxon>Pezizomycotina</taxon>
        <taxon>Dothideomycetes</taxon>
        <taxon>Dothideomycetidae</taxon>
        <taxon>Cladosporiales</taxon>
        <taxon>Cladosporiaceae</taxon>
        <taxon>Cladosporium</taxon>
    </lineage>
</organism>
<keyword evidence="9 10" id="KW-0624">Polysaccharide degradation</keyword>
<accession>A0AB34KPV3</accession>
<comment type="pathway">
    <text evidence="2 10 11">Glycan degradation; xylan degradation.</text>
</comment>
<feature type="compositionally biased region" description="Low complexity" evidence="12">
    <location>
        <begin position="81"/>
        <end position="101"/>
    </location>
</feature>
<evidence type="ECO:0000256" key="3">
    <source>
        <dbReference type="ARBA" id="ARBA00007792"/>
    </source>
</evidence>
<keyword evidence="16" id="KW-1185">Reference proteome</keyword>
<evidence type="ECO:0000256" key="9">
    <source>
        <dbReference type="ARBA" id="ARBA00023326"/>
    </source>
</evidence>
<comment type="catalytic activity">
    <reaction evidence="1 10 11">
        <text>Endohydrolysis of (1-&gt;4)-beta-D-xylosidic linkages in xylans.</text>
        <dbReference type="EC" id="3.2.1.8"/>
    </reaction>
</comment>
<dbReference type="SUPFAM" id="SSF49899">
    <property type="entry name" value="Concanavalin A-like lectins/glucanases"/>
    <property type="match status" value="1"/>
</dbReference>
<evidence type="ECO:0000313" key="15">
    <source>
        <dbReference type="EMBL" id="KAL1586127.1"/>
    </source>
</evidence>
<feature type="active site" description="Nucleophile" evidence="10">
    <location>
        <position position="193"/>
    </location>
</feature>
<evidence type="ECO:0000256" key="1">
    <source>
        <dbReference type="ARBA" id="ARBA00000681"/>
    </source>
</evidence>
<keyword evidence="7 10" id="KW-0119">Carbohydrate metabolism</keyword>
<protein>
    <recommendedName>
        <fullName evidence="4 10">Endo-1,4-beta-xylanase</fullName>
        <ecNumber evidence="4 10">3.2.1.8</ecNumber>
    </recommendedName>
</protein>
<keyword evidence="13" id="KW-0732">Signal</keyword>